<comment type="caution">
    <text evidence="3">The sequence shown here is derived from an EMBL/GenBank/DDBJ whole genome shotgun (WGS) entry which is preliminary data.</text>
</comment>
<evidence type="ECO:0000256" key="1">
    <source>
        <dbReference type="ARBA" id="ARBA00038240"/>
    </source>
</evidence>
<protein>
    <submittedName>
        <fullName evidence="3">Phosphotransferase</fullName>
    </submittedName>
</protein>
<dbReference type="SUPFAM" id="SSF56112">
    <property type="entry name" value="Protein kinase-like (PK-like)"/>
    <property type="match status" value="1"/>
</dbReference>
<keyword evidence="4" id="KW-1185">Reference proteome</keyword>
<evidence type="ECO:0000313" key="4">
    <source>
        <dbReference type="Proteomes" id="UP001597448"/>
    </source>
</evidence>
<dbReference type="InterPro" id="IPR011009">
    <property type="entry name" value="Kinase-like_dom_sf"/>
</dbReference>
<organism evidence="3 4">
    <name type="scientific">Paenibacillus rhizoplanae</name>
    <dbReference type="NCBI Taxonomy" id="1917181"/>
    <lineage>
        <taxon>Bacteria</taxon>
        <taxon>Bacillati</taxon>
        <taxon>Bacillota</taxon>
        <taxon>Bacilli</taxon>
        <taxon>Bacillales</taxon>
        <taxon>Paenibacillaceae</taxon>
        <taxon>Paenibacillus</taxon>
    </lineage>
</organism>
<proteinExistence type="inferred from homology"/>
<evidence type="ECO:0000259" key="2">
    <source>
        <dbReference type="Pfam" id="PF01636"/>
    </source>
</evidence>
<reference evidence="4" key="1">
    <citation type="journal article" date="2019" name="Int. J. Syst. Evol. Microbiol.">
        <title>The Global Catalogue of Microorganisms (GCM) 10K type strain sequencing project: providing services to taxonomists for standard genome sequencing and annotation.</title>
        <authorList>
            <consortium name="The Broad Institute Genomics Platform"/>
            <consortium name="The Broad Institute Genome Sequencing Center for Infectious Disease"/>
            <person name="Wu L."/>
            <person name="Ma J."/>
        </authorList>
    </citation>
    <scope>NUCLEOTIDE SEQUENCE [LARGE SCALE GENOMIC DNA]</scope>
    <source>
        <strain evidence="4">CCM 8725</strain>
    </source>
</reference>
<dbReference type="Gene3D" id="3.30.200.20">
    <property type="entry name" value="Phosphorylase Kinase, domain 1"/>
    <property type="match status" value="1"/>
</dbReference>
<feature type="domain" description="Aminoglycoside phosphotransferase" evidence="2">
    <location>
        <begin position="41"/>
        <end position="271"/>
    </location>
</feature>
<gene>
    <name evidence="3" type="ORF">ACFSX3_08500</name>
</gene>
<accession>A0ABW5F491</accession>
<dbReference type="Proteomes" id="UP001597448">
    <property type="component" value="Unassembled WGS sequence"/>
</dbReference>
<dbReference type="InterPro" id="IPR050249">
    <property type="entry name" value="Pseudomonas-type_ThrB"/>
</dbReference>
<sequence length="325" mass="37271">MYNKPTAMRSVLDPKYLEYCLSPLYDIGDWRDCLFWLRGLNDTYRIRTGTGTYILRIYRQSIAESDVVYELSLLTQLEHQLSAVNTKVSVPLPQKNSSLYTVIDAPEGPRVAVIYSYLTGTENVLHDEESCISFGKSAAELHAAMDRVSLDLPRPDLDTRALISQPLDRIVDYLGEGHRSAAYLREFASALTERINAASPGLDWGICHGDLHGNNNAFQEGDTFTHYDFEWAAQGWRAYDLAQVRHRKRLPQEKKEPLWQALMSGYRSVRELSEQDESAIDLFMIARRLWVMGLDVEFISDSGALDYTEDWLEEFISEFRSYDIV</sequence>
<dbReference type="PANTHER" id="PTHR21064:SF6">
    <property type="entry name" value="AMINOGLYCOSIDE PHOSPHOTRANSFERASE DOMAIN-CONTAINING PROTEIN"/>
    <property type="match status" value="1"/>
</dbReference>
<dbReference type="EMBL" id="JBHUKY010000019">
    <property type="protein sequence ID" value="MFD2409905.1"/>
    <property type="molecule type" value="Genomic_DNA"/>
</dbReference>
<dbReference type="RefSeq" id="WP_209987070.1">
    <property type="nucleotide sequence ID" value="NZ_JBHSVQ010000001.1"/>
</dbReference>
<dbReference type="InterPro" id="IPR002575">
    <property type="entry name" value="Aminoglycoside_PTrfase"/>
</dbReference>
<dbReference type="Pfam" id="PF01636">
    <property type="entry name" value="APH"/>
    <property type="match status" value="1"/>
</dbReference>
<name>A0ABW5F491_9BACL</name>
<dbReference type="Gene3D" id="3.90.1200.10">
    <property type="match status" value="1"/>
</dbReference>
<comment type="similarity">
    <text evidence="1">Belongs to the pseudomonas-type ThrB family.</text>
</comment>
<dbReference type="PANTHER" id="PTHR21064">
    <property type="entry name" value="AMINOGLYCOSIDE PHOSPHOTRANSFERASE DOMAIN-CONTAINING PROTEIN-RELATED"/>
    <property type="match status" value="1"/>
</dbReference>
<evidence type="ECO:0000313" key="3">
    <source>
        <dbReference type="EMBL" id="MFD2409905.1"/>
    </source>
</evidence>